<protein>
    <submittedName>
        <fullName evidence="2">Antibiotic biosynthesis monooxygenase</fullName>
    </submittedName>
</protein>
<gene>
    <name evidence="2" type="ORF">EV378_6079</name>
</gene>
<keyword evidence="2" id="KW-0503">Monooxygenase</keyword>
<sequence length="226" mass="25610">MAHLSVEDGHLTVLNLFGAQTTAGQDRLIEVMTGIIDTADYPGWVSSTLHAGQDERGTANYIQWRSREDLEERYAGATFRHETVPEFRELSTFIRLLQTEVVFSQQNPTTTLEPVELTPDRGDHTVIVLLTVDPTDQTELVDTLAKPDGWLTTVPGYRSHSYLRGLDGTFLVNYAQWESKETYDAFHHLPENERPVDVRRGREIAGGLVTDRWSNTYRVVHTRSAP</sequence>
<dbReference type="GO" id="GO:0004497">
    <property type="term" value="F:monooxygenase activity"/>
    <property type="evidence" value="ECO:0007669"/>
    <property type="project" value="UniProtKB-KW"/>
</dbReference>
<dbReference type="InterPro" id="IPR007138">
    <property type="entry name" value="ABM_dom"/>
</dbReference>
<evidence type="ECO:0000259" key="1">
    <source>
        <dbReference type="PROSITE" id="PS51725"/>
    </source>
</evidence>
<reference evidence="2 3" key="1">
    <citation type="submission" date="2019-03" db="EMBL/GenBank/DDBJ databases">
        <title>Sequencing the genomes of 1000 actinobacteria strains.</title>
        <authorList>
            <person name="Klenk H.-P."/>
        </authorList>
    </citation>
    <scope>NUCLEOTIDE SEQUENCE [LARGE SCALE GENOMIC DNA]</scope>
    <source>
        <strain evidence="2 3">DSM 44969</strain>
    </source>
</reference>
<dbReference type="AlphaFoldDB" id="A0A4R1HLU8"/>
<organism evidence="2 3">
    <name type="scientific">Pseudonocardia endophytica</name>
    <dbReference type="NCBI Taxonomy" id="401976"/>
    <lineage>
        <taxon>Bacteria</taxon>
        <taxon>Bacillati</taxon>
        <taxon>Actinomycetota</taxon>
        <taxon>Actinomycetes</taxon>
        <taxon>Pseudonocardiales</taxon>
        <taxon>Pseudonocardiaceae</taxon>
        <taxon>Pseudonocardia</taxon>
    </lineage>
</organism>
<accession>A0A4R1HLU8</accession>
<comment type="caution">
    <text evidence="2">The sequence shown here is derived from an EMBL/GenBank/DDBJ whole genome shotgun (WGS) entry which is preliminary data.</text>
</comment>
<keyword evidence="2" id="KW-0560">Oxidoreductase</keyword>
<dbReference type="SUPFAM" id="SSF54909">
    <property type="entry name" value="Dimeric alpha+beta barrel"/>
    <property type="match status" value="2"/>
</dbReference>
<dbReference type="PROSITE" id="PS51725">
    <property type="entry name" value="ABM"/>
    <property type="match status" value="1"/>
</dbReference>
<name>A0A4R1HLU8_PSEEN</name>
<dbReference type="Pfam" id="PF03992">
    <property type="entry name" value="ABM"/>
    <property type="match status" value="1"/>
</dbReference>
<dbReference type="EMBL" id="SMFZ01000002">
    <property type="protein sequence ID" value="TCK22081.1"/>
    <property type="molecule type" value="Genomic_DNA"/>
</dbReference>
<evidence type="ECO:0000313" key="3">
    <source>
        <dbReference type="Proteomes" id="UP000295560"/>
    </source>
</evidence>
<dbReference type="Gene3D" id="3.30.70.100">
    <property type="match status" value="2"/>
</dbReference>
<evidence type="ECO:0000313" key="2">
    <source>
        <dbReference type="EMBL" id="TCK22081.1"/>
    </source>
</evidence>
<dbReference type="OrthoDB" id="1494517at2"/>
<dbReference type="RefSeq" id="WP_132430748.1">
    <property type="nucleotide sequence ID" value="NZ_SMFZ01000002.1"/>
</dbReference>
<keyword evidence="3" id="KW-1185">Reference proteome</keyword>
<feature type="domain" description="ABM" evidence="1">
    <location>
        <begin position="124"/>
        <end position="217"/>
    </location>
</feature>
<dbReference type="Proteomes" id="UP000295560">
    <property type="component" value="Unassembled WGS sequence"/>
</dbReference>
<dbReference type="InterPro" id="IPR011008">
    <property type="entry name" value="Dimeric_a/b-barrel"/>
</dbReference>
<proteinExistence type="predicted"/>